<protein>
    <recommendedName>
        <fullName evidence="3">EF-hand domain-containing protein</fullName>
    </recommendedName>
</protein>
<feature type="compositionally biased region" description="Basic residues" evidence="2">
    <location>
        <begin position="41"/>
        <end position="57"/>
    </location>
</feature>
<evidence type="ECO:0000313" key="5">
    <source>
        <dbReference type="EMBL" id="CAF1272335.1"/>
    </source>
</evidence>
<dbReference type="Proteomes" id="UP000677228">
    <property type="component" value="Unassembled WGS sequence"/>
</dbReference>
<dbReference type="InterPro" id="IPR011992">
    <property type="entry name" value="EF-hand-dom_pair"/>
</dbReference>
<dbReference type="EMBL" id="CAJNOQ010011265">
    <property type="protein sequence ID" value="CAF1272335.1"/>
    <property type="molecule type" value="Genomic_DNA"/>
</dbReference>
<proteinExistence type="predicted"/>
<dbReference type="EMBL" id="CAJOBA010007226">
    <property type="protein sequence ID" value="CAF3796285.1"/>
    <property type="molecule type" value="Genomic_DNA"/>
</dbReference>
<reference evidence="5" key="1">
    <citation type="submission" date="2021-02" db="EMBL/GenBank/DDBJ databases">
        <authorList>
            <person name="Nowell W R."/>
        </authorList>
    </citation>
    <scope>NUCLEOTIDE SEQUENCE</scope>
</reference>
<evidence type="ECO:0000256" key="1">
    <source>
        <dbReference type="ARBA" id="ARBA00022837"/>
    </source>
</evidence>
<dbReference type="Proteomes" id="UP000663829">
    <property type="component" value="Unassembled WGS sequence"/>
</dbReference>
<evidence type="ECO:0000313" key="6">
    <source>
        <dbReference type="EMBL" id="CAF3796285.1"/>
    </source>
</evidence>
<dbReference type="EMBL" id="CAJOBC010024025">
    <property type="protein sequence ID" value="CAF4061524.1"/>
    <property type="molecule type" value="Genomic_DNA"/>
</dbReference>
<evidence type="ECO:0000259" key="3">
    <source>
        <dbReference type="PROSITE" id="PS50222"/>
    </source>
</evidence>
<dbReference type="InterPro" id="IPR018247">
    <property type="entry name" value="EF_Hand_1_Ca_BS"/>
</dbReference>
<evidence type="ECO:0000313" key="8">
    <source>
        <dbReference type="Proteomes" id="UP000663829"/>
    </source>
</evidence>
<dbReference type="Pfam" id="PF13499">
    <property type="entry name" value="EF-hand_7"/>
    <property type="match status" value="2"/>
</dbReference>
<gene>
    <name evidence="5" type="ORF">GPM918_LOCUS27143</name>
    <name evidence="4" type="ORF">OVA965_LOCUS15835</name>
    <name evidence="7" type="ORF">SRO942_LOCUS27421</name>
    <name evidence="6" type="ORF">TMI583_LOCUS15846</name>
</gene>
<dbReference type="SMART" id="SM00054">
    <property type="entry name" value="EFh"/>
    <property type="match status" value="2"/>
</dbReference>
<sequence length="229" mass="26288">MTSVLKHANNLPALIALKVEDQVSCTKDHCVLSEQKSVGRRRVLHHQQHHKKNRSRKSTKENSIQLLSSLDDKKISNIASIKLEKKSTPAARKVFNFIDNSDDARISYWKYRSYMLTIDSTITDQELLGSFTEMDQNGDGFIQYKEFKDYFGEDLTNDAKESDLTDLFNDIDFDGDGIITTTELLSYFNRQTKFLSESEAILFVGMVSDAGNEHISLKEFLKAMQEWKL</sequence>
<keyword evidence="1" id="KW-0106">Calcium</keyword>
<evidence type="ECO:0000313" key="7">
    <source>
        <dbReference type="EMBL" id="CAF4061524.1"/>
    </source>
</evidence>
<dbReference type="SUPFAM" id="SSF47473">
    <property type="entry name" value="EF-hand"/>
    <property type="match status" value="1"/>
</dbReference>
<dbReference type="Proteomes" id="UP000681722">
    <property type="component" value="Unassembled WGS sequence"/>
</dbReference>
<dbReference type="EMBL" id="CAJNOK010007214">
    <property type="protein sequence ID" value="CAF1027876.1"/>
    <property type="molecule type" value="Genomic_DNA"/>
</dbReference>
<comment type="caution">
    <text evidence="5">The sequence shown here is derived from an EMBL/GenBank/DDBJ whole genome shotgun (WGS) entry which is preliminary data.</text>
</comment>
<dbReference type="GO" id="GO:0005509">
    <property type="term" value="F:calcium ion binding"/>
    <property type="evidence" value="ECO:0007669"/>
    <property type="project" value="InterPro"/>
</dbReference>
<evidence type="ECO:0000313" key="4">
    <source>
        <dbReference type="EMBL" id="CAF1027876.1"/>
    </source>
</evidence>
<feature type="domain" description="EF-hand" evidence="3">
    <location>
        <begin position="122"/>
        <end position="157"/>
    </location>
</feature>
<dbReference type="CDD" id="cd00051">
    <property type="entry name" value="EFh"/>
    <property type="match status" value="1"/>
</dbReference>
<dbReference type="PROSITE" id="PS50222">
    <property type="entry name" value="EF_HAND_2"/>
    <property type="match status" value="2"/>
</dbReference>
<dbReference type="OrthoDB" id="26525at2759"/>
<feature type="region of interest" description="Disordered" evidence="2">
    <location>
        <begin position="41"/>
        <end position="62"/>
    </location>
</feature>
<dbReference type="Gene3D" id="1.10.238.10">
    <property type="entry name" value="EF-hand"/>
    <property type="match status" value="2"/>
</dbReference>
<keyword evidence="8" id="KW-1185">Reference proteome</keyword>
<dbReference type="Proteomes" id="UP000682733">
    <property type="component" value="Unassembled WGS sequence"/>
</dbReference>
<dbReference type="AlphaFoldDB" id="A0A815BDY9"/>
<feature type="domain" description="EF-hand" evidence="3">
    <location>
        <begin position="159"/>
        <end position="194"/>
    </location>
</feature>
<organism evidence="5 8">
    <name type="scientific">Didymodactylos carnosus</name>
    <dbReference type="NCBI Taxonomy" id="1234261"/>
    <lineage>
        <taxon>Eukaryota</taxon>
        <taxon>Metazoa</taxon>
        <taxon>Spiralia</taxon>
        <taxon>Gnathifera</taxon>
        <taxon>Rotifera</taxon>
        <taxon>Eurotatoria</taxon>
        <taxon>Bdelloidea</taxon>
        <taxon>Philodinida</taxon>
        <taxon>Philodinidae</taxon>
        <taxon>Didymodactylos</taxon>
    </lineage>
</organism>
<accession>A0A815BDY9</accession>
<name>A0A815BDY9_9BILA</name>
<dbReference type="InterPro" id="IPR002048">
    <property type="entry name" value="EF_hand_dom"/>
</dbReference>
<dbReference type="PROSITE" id="PS00018">
    <property type="entry name" value="EF_HAND_1"/>
    <property type="match status" value="2"/>
</dbReference>
<evidence type="ECO:0000256" key="2">
    <source>
        <dbReference type="SAM" id="MobiDB-lite"/>
    </source>
</evidence>